<keyword evidence="3" id="KW-0805">Transcription regulation</keyword>
<dbReference type="SUPFAM" id="SSF46894">
    <property type="entry name" value="C-terminal effector domain of the bipartite response regulators"/>
    <property type="match status" value="1"/>
</dbReference>
<evidence type="ECO:0000256" key="4">
    <source>
        <dbReference type="ARBA" id="ARBA00023125"/>
    </source>
</evidence>
<dbReference type="InterPro" id="IPR051677">
    <property type="entry name" value="AfsR-DnrI-RedD_regulator"/>
</dbReference>
<evidence type="ECO:0000256" key="3">
    <source>
        <dbReference type="ARBA" id="ARBA00023015"/>
    </source>
</evidence>
<feature type="domain" description="OmpR/PhoB-type" evidence="8">
    <location>
        <begin position="1"/>
        <end position="58"/>
    </location>
</feature>
<dbReference type="InterPro" id="IPR005158">
    <property type="entry name" value="BTAD"/>
</dbReference>
<name>A0A918ZV03_9ACTN</name>
<dbReference type="Gene3D" id="1.25.40.10">
    <property type="entry name" value="Tetratricopeptide repeat domain"/>
    <property type="match status" value="1"/>
</dbReference>
<evidence type="ECO:0000256" key="6">
    <source>
        <dbReference type="PROSITE-ProRule" id="PRU01091"/>
    </source>
</evidence>
<dbReference type="Gene3D" id="1.10.10.10">
    <property type="entry name" value="Winged helix-like DNA-binding domain superfamily/Winged helix DNA-binding domain"/>
    <property type="match status" value="1"/>
</dbReference>
<dbReference type="Pfam" id="PF00486">
    <property type="entry name" value="Trans_reg_C"/>
    <property type="match status" value="1"/>
</dbReference>
<dbReference type="GO" id="GO:0006355">
    <property type="term" value="P:regulation of DNA-templated transcription"/>
    <property type="evidence" value="ECO:0007669"/>
    <property type="project" value="InterPro"/>
</dbReference>
<dbReference type="EMBL" id="BNAT01000072">
    <property type="protein sequence ID" value="GHE68989.1"/>
    <property type="molecule type" value="Genomic_DNA"/>
</dbReference>
<keyword evidence="7" id="KW-0175">Coiled coil</keyword>
<accession>A0A918ZV03</accession>
<dbReference type="SMART" id="SM01043">
    <property type="entry name" value="BTAD"/>
    <property type="match status" value="1"/>
</dbReference>
<keyword evidence="5" id="KW-0804">Transcription</keyword>
<dbReference type="Gene3D" id="3.40.50.300">
    <property type="entry name" value="P-loop containing nucleotide triphosphate hydrolases"/>
    <property type="match status" value="1"/>
</dbReference>
<dbReference type="RefSeq" id="WP_189788417.1">
    <property type="nucleotide sequence ID" value="NZ_BNAT01000072.1"/>
</dbReference>
<dbReference type="SUPFAM" id="SSF52540">
    <property type="entry name" value="P-loop containing nucleoside triphosphate hydrolases"/>
    <property type="match status" value="1"/>
</dbReference>
<reference evidence="9" key="1">
    <citation type="journal article" date="2014" name="Int. J. Syst. Evol. Microbiol.">
        <title>Complete genome sequence of Corynebacterium casei LMG S-19264T (=DSM 44701T), isolated from a smear-ripened cheese.</title>
        <authorList>
            <consortium name="US DOE Joint Genome Institute (JGI-PGF)"/>
            <person name="Walter F."/>
            <person name="Albersmeier A."/>
            <person name="Kalinowski J."/>
            <person name="Ruckert C."/>
        </authorList>
    </citation>
    <scope>NUCLEOTIDE SEQUENCE</scope>
    <source>
        <strain evidence="9">CGMCC 4.7403</strain>
    </source>
</reference>
<protein>
    <recommendedName>
        <fullName evidence="8">OmpR/PhoB-type domain-containing protein</fullName>
    </recommendedName>
</protein>
<reference evidence="9" key="2">
    <citation type="submission" date="2020-09" db="EMBL/GenBank/DDBJ databases">
        <authorList>
            <person name="Sun Q."/>
            <person name="Zhou Y."/>
        </authorList>
    </citation>
    <scope>NUCLEOTIDE SEQUENCE</scope>
    <source>
        <strain evidence="9">CGMCC 4.7403</strain>
    </source>
</reference>
<dbReference type="Pfam" id="PF03704">
    <property type="entry name" value="BTAD"/>
    <property type="match status" value="1"/>
</dbReference>
<dbReference type="InterPro" id="IPR011990">
    <property type="entry name" value="TPR-like_helical_dom_sf"/>
</dbReference>
<dbReference type="InterPro" id="IPR036388">
    <property type="entry name" value="WH-like_DNA-bd_sf"/>
</dbReference>
<dbReference type="InterPro" id="IPR027417">
    <property type="entry name" value="P-loop_NTPase"/>
</dbReference>
<comment type="similarity">
    <text evidence="1">Belongs to the AfsR/DnrI/RedD regulatory family.</text>
</comment>
<keyword evidence="10" id="KW-1185">Reference proteome</keyword>
<gene>
    <name evidence="9" type="ORF">GCM10017771_92740</name>
</gene>
<evidence type="ECO:0000256" key="5">
    <source>
        <dbReference type="ARBA" id="ARBA00023163"/>
    </source>
</evidence>
<dbReference type="GO" id="GO:0000160">
    <property type="term" value="P:phosphorelay signal transduction system"/>
    <property type="evidence" value="ECO:0007669"/>
    <property type="project" value="UniProtKB-KW"/>
</dbReference>
<dbReference type="InterPro" id="IPR016032">
    <property type="entry name" value="Sig_transdc_resp-reg_C-effctor"/>
</dbReference>
<dbReference type="PANTHER" id="PTHR35807">
    <property type="entry name" value="TRANSCRIPTIONAL REGULATOR REDD-RELATED"/>
    <property type="match status" value="1"/>
</dbReference>
<evidence type="ECO:0000313" key="9">
    <source>
        <dbReference type="EMBL" id="GHE68989.1"/>
    </source>
</evidence>
<dbReference type="Proteomes" id="UP000603227">
    <property type="component" value="Unassembled WGS sequence"/>
</dbReference>
<evidence type="ECO:0000256" key="1">
    <source>
        <dbReference type="ARBA" id="ARBA00005820"/>
    </source>
</evidence>
<evidence type="ECO:0000313" key="10">
    <source>
        <dbReference type="Proteomes" id="UP000603227"/>
    </source>
</evidence>
<dbReference type="SUPFAM" id="SSF48452">
    <property type="entry name" value="TPR-like"/>
    <property type="match status" value="1"/>
</dbReference>
<evidence type="ECO:0000259" key="8">
    <source>
        <dbReference type="PROSITE" id="PS51755"/>
    </source>
</evidence>
<dbReference type="InterPro" id="IPR041664">
    <property type="entry name" value="AAA_16"/>
</dbReference>
<proteinExistence type="inferred from homology"/>
<dbReference type="GO" id="GO:0003677">
    <property type="term" value="F:DNA binding"/>
    <property type="evidence" value="ECO:0007669"/>
    <property type="project" value="UniProtKB-UniRule"/>
</dbReference>
<keyword evidence="2" id="KW-0902">Two-component regulatory system</keyword>
<dbReference type="AlphaFoldDB" id="A0A918ZV03"/>
<feature type="DNA-binding region" description="OmpR/PhoB-type" evidence="6">
    <location>
        <begin position="1"/>
        <end position="58"/>
    </location>
</feature>
<dbReference type="InterPro" id="IPR001867">
    <property type="entry name" value="OmpR/PhoB-type_DNA-bd"/>
</dbReference>
<evidence type="ECO:0000256" key="2">
    <source>
        <dbReference type="ARBA" id="ARBA00023012"/>
    </source>
</evidence>
<dbReference type="Pfam" id="PF13191">
    <property type="entry name" value="AAA_16"/>
    <property type="match status" value="1"/>
</dbReference>
<sequence length="892" mass="95031">MLALHAGDVVSTDRLIELAWSGRPTGINTVQSHVSYLRRVLGGRSAITARFPGYALEWDTDAGAAERLVRTARHSSDPAAAAALLRSALALWRGRPLVDVAEVPWLAEQSDRLAELESEARRALADARLALGEHMRVLPQLRDAAADHPFDERVQGQLVLALYRSGRQADALVVLREVRTRLATELGIDPGPALRELEAAVLRQDPSLAPPGSVVDIRGGTAPVSGQAAPGCARAASVCARAVCARGVSSGPRRPLVGRDRELAVLDGLLADSASSPFLVVTRDPGIGKTRLLTELAGRAHSAGRVVLWGRATEFEQQVPFGIVADAFADLGAQSLRGLSDDDVDLLRGILPMLPQAAAAVAAREGLGAERYRLHRAVRALLEALAEPAGLMLVLDDMHDQGSAELLDHLLRHPPRGQVLVTVSYRTRQLSGRLRQGLGRALKDGLVETVDLGPLSPDAVDAMLPARLASARRREIHQAGRGNPFYVLALAATKKADPDRTGGEELPAQVRAALTAELDALAETEVLVAQTVAVAADTAEPELVARTAGLGIDDVLKALDTLTARDLLRPIQHTDRFRFRHPLVRRVVYDTAGPGWRIAAHARAAAALREHGASAAERAHHVERSARRGDQEAIAVLREAAFGALHSSPASAARWLAAALRLAPHDGEMAPVRLDLLGLRAQALALTGQLEQSRETIYELLRLLPAEAGGVRASLVSLCASNERLLGRHAEAKALLVTELAHHPQHDARATATLLVTLAIGHRPSAIGHRLEAHLDDVDWPEKALEAARRTGVRPLLAGALAARVLADQGGGEVDLESLGRLDEAATLVDAMPDGELTQLLCSAVWLATAEIVEERSIARFGTCGGHSTSRAAAARRFSAARSASCWPWGTD</sequence>
<dbReference type="PROSITE" id="PS51755">
    <property type="entry name" value="OMPR_PHOB"/>
    <property type="match status" value="1"/>
</dbReference>
<organism evidence="9 10">
    <name type="scientific">Streptomyces capitiformicae</name>
    <dbReference type="NCBI Taxonomy" id="2014920"/>
    <lineage>
        <taxon>Bacteria</taxon>
        <taxon>Bacillati</taxon>
        <taxon>Actinomycetota</taxon>
        <taxon>Actinomycetes</taxon>
        <taxon>Kitasatosporales</taxon>
        <taxon>Streptomycetaceae</taxon>
        <taxon>Streptomyces</taxon>
    </lineage>
</organism>
<feature type="coiled-coil region" evidence="7">
    <location>
        <begin position="106"/>
        <end position="133"/>
    </location>
</feature>
<comment type="caution">
    <text evidence="9">The sequence shown here is derived from an EMBL/GenBank/DDBJ whole genome shotgun (WGS) entry which is preliminary data.</text>
</comment>
<dbReference type="CDD" id="cd15831">
    <property type="entry name" value="BTAD"/>
    <property type="match status" value="1"/>
</dbReference>
<evidence type="ECO:0000256" key="7">
    <source>
        <dbReference type="SAM" id="Coils"/>
    </source>
</evidence>
<keyword evidence="4 6" id="KW-0238">DNA-binding</keyword>
<dbReference type="PANTHER" id="PTHR35807:SF1">
    <property type="entry name" value="TRANSCRIPTIONAL REGULATOR REDD"/>
    <property type="match status" value="1"/>
</dbReference>